<dbReference type="EC" id="2.4.1.255" evidence="3"/>
<evidence type="ECO:0000256" key="4">
    <source>
        <dbReference type="ARBA" id="ARBA00022676"/>
    </source>
</evidence>
<dbReference type="SMART" id="SM00028">
    <property type="entry name" value="TPR"/>
    <property type="match status" value="6"/>
</dbReference>
<organism evidence="10 11">
    <name type="scientific">Methylomonas paludis</name>
    <dbReference type="NCBI Taxonomy" id="1173101"/>
    <lineage>
        <taxon>Bacteria</taxon>
        <taxon>Pseudomonadati</taxon>
        <taxon>Pseudomonadota</taxon>
        <taxon>Gammaproteobacteria</taxon>
        <taxon>Methylococcales</taxon>
        <taxon>Methylococcaceae</taxon>
        <taxon>Methylomonas</taxon>
    </lineage>
</organism>
<evidence type="ECO:0000256" key="2">
    <source>
        <dbReference type="ARBA" id="ARBA00005386"/>
    </source>
</evidence>
<dbReference type="InterPro" id="IPR019734">
    <property type="entry name" value="TPR_rpt"/>
</dbReference>
<dbReference type="GO" id="GO:0097363">
    <property type="term" value="F:protein O-acetylglucosaminyltransferase activity"/>
    <property type="evidence" value="ECO:0007669"/>
    <property type="project" value="UniProtKB-EC"/>
</dbReference>
<comment type="similarity">
    <text evidence="2">Belongs to the glycosyltransferase 41 family. O-GlcNAc transferase subfamily.</text>
</comment>
<proteinExistence type="inferred from homology"/>
<dbReference type="Pfam" id="PF07719">
    <property type="entry name" value="TPR_2"/>
    <property type="match status" value="1"/>
</dbReference>
<dbReference type="GO" id="GO:0006493">
    <property type="term" value="P:protein O-linked glycosylation"/>
    <property type="evidence" value="ECO:0007669"/>
    <property type="project" value="InterPro"/>
</dbReference>
<comment type="pathway">
    <text evidence="1">Protein modification; protein glycosylation.</text>
</comment>
<dbReference type="PROSITE" id="PS50293">
    <property type="entry name" value="TPR_REGION"/>
    <property type="match status" value="2"/>
</dbReference>
<dbReference type="Pfam" id="PF13432">
    <property type="entry name" value="TPR_16"/>
    <property type="match status" value="2"/>
</dbReference>
<evidence type="ECO:0000256" key="7">
    <source>
        <dbReference type="ARBA" id="ARBA00022803"/>
    </source>
</evidence>
<dbReference type="InterPro" id="IPR037919">
    <property type="entry name" value="OGT"/>
</dbReference>
<feature type="repeat" description="TPR" evidence="8">
    <location>
        <begin position="193"/>
        <end position="226"/>
    </location>
</feature>
<evidence type="ECO:0000256" key="3">
    <source>
        <dbReference type="ARBA" id="ARBA00011970"/>
    </source>
</evidence>
<dbReference type="Pfam" id="PF13844">
    <property type="entry name" value="Glyco_transf_41"/>
    <property type="match status" value="2"/>
</dbReference>
<gene>
    <name evidence="10" type="ORF">KEF85_09185</name>
</gene>
<keyword evidence="5" id="KW-0808">Transferase</keyword>
<evidence type="ECO:0000256" key="1">
    <source>
        <dbReference type="ARBA" id="ARBA00004922"/>
    </source>
</evidence>
<dbReference type="EMBL" id="CP073754">
    <property type="protein sequence ID" value="QWF69554.1"/>
    <property type="molecule type" value="Genomic_DNA"/>
</dbReference>
<dbReference type="InterPro" id="IPR011990">
    <property type="entry name" value="TPR-like_helical_dom_sf"/>
</dbReference>
<dbReference type="Gene3D" id="3.40.50.2000">
    <property type="entry name" value="Glycogen Phosphorylase B"/>
    <property type="match status" value="1"/>
</dbReference>
<dbReference type="RefSeq" id="WP_215579738.1">
    <property type="nucleotide sequence ID" value="NZ_CP073754.1"/>
</dbReference>
<evidence type="ECO:0000256" key="8">
    <source>
        <dbReference type="PROSITE-ProRule" id="PRU00339"/>
    </source>
</evidence>
<dbReference type="Gene3D" id="1.25.40.10">
    <property type="entry name" value="Tetratricopeptide repeat domain"/>
    <property type="match status" value="3"/>
</dbReference>
<dbReference type="InterPro" id="IPR029489">
    <property type="entry name" value="OGT/SEC/SPY_C"/>
</dbReference>
<reference evidence="10" key="1">
    <citation type="submission" date="2021-04" db="EMBL/GenBank/DDBJ databases">
        <title>Draft genome sequence data of methanotrophic Methylovulum sp. strain S1L and Methylomonas sp. strain S2AM isolated from boreal lake water columns.</title>
        <authorList>
            <person name="Rissanen A.J."/>
            <person name="Mangayil R."/>
            <person name="Svenning M.M."/>
            <person name="Khanongnuch R."/>
        </authorList>
    </citation>
    <scope>NUCLEOTIDE SEQUENCE</scope>
    <source>
        <strain evidence="10">S2AM</strain>
    </source>
</reference>
<evidence type="ECO:0000313" key="10">
    <source>
        <dbReference type="EMBL" id="QWF69554.1"/>
    </source>
</evidence>
<evidence type="ECO:0000256" key="6">
    <source>
        <dbReference type="ARBA" id="ARBA00022737"/>
    </source>
</evidence>
<sequence>MSEHQQHIPSALANSGVYTAALLQQLLEQAVAAHQQGRLLQAQALYQQVLERQADNFDALHLSGVIAAQNGDAGQAVQLIGQAIAINPHQADAHYNYGNALQNLKQYLPALTSYEQAISLQPDYADAYLVRGYALQQLRRYDAALESFRRVIQLRPNDAEPYHACGLTLNKQMDYAAALTYFSQALALQAGYVEAHNGYGYALNELKRYDEALLSFSQAATLQPDSDFLAGQIIQAKLQICDWQGINDQVAELGRKIADRKKAVTPFTVLACTDDPVLQRQAAEIWTQEKYPPVNILGELVLYPHHEKIRIGYFSPDFRSHAVAFLTAELFELHNRDQFEIIAFSLGADNHDPMRTRLEAGFDHFLHVQNLSDQEIAQIARNLQLDIAVDLTGHTARCRPGIFALRAAPVQVSYIGYLGTMGAGYIDYLLADRVVIPPQAKTHYLEKIAYLPSYQVNDSRRSIADISYSRTELGLPTQGFVFCCFNNNYKLSPETFGLWMNILKLVPDSVLFLLADNPIAASNLQQAALAHGVAAERLIFGKPLPLPEYLARYRLADLFLDTNPYNAGATASDALWAGLPVLTRAGESFAGRVAASLLTAIGLPELITNSPQAYQALAVELATQPERLASIKTKLAANRLTTPLFDSQGFTSHLEAAYRQMYARSQAGLPPEHIDVSA</sequence>
<dbReference type="InterPro" id="IPR013105">
    <property type="entry name" value="TPR_2"/>
</dbReference>
<keyword evidence="7 8" id="KW-0802">TPR repeat</keyword>
<protein>
    <recommendedName>
        <fullName evidence="3">protein O-GlcNAc transferase</fullName>
        <ecNumber evidence="3">2.4.1.255</ecNumber>
    </recommendedName>
</protein>
<dbReference type="Pfam" id="PF00515">
    <property type="entry name" value="TPR_1"/>
    <property type="match status" value="1"/>
</dbReference>
<evidence type="ECO:0000259" key="9">
    <source>
        <dbReference type="Pfam" id="PF13844"/>
    </source>
</evidence>
<dbReference type="KEGG" id="mpad:KEF85_09185"/>
<accession>A0A975ML24</accession>
<feature type="repeat" description="TPR" evidence="8">
    <location>
        <begin position="125"/>
        <end position="158"/>
    </location>
</feature>
<name>A0A975ML24_9GAMM</name>
<dbReference type="PANTHER" id="PTHR44366:SF1">
    <property type="entry name" value="UDP-N-ACETYLGLUCOSAMINE--PEPTIDE N-ACETYLGLUCOSAMINYLTRANSFERASE 110 KDA SUBUNIT"/>
    <property type="match status" value="1"/>
</dbReference>
<feature type="domain" description="O-GlcNAc transferase C-terminal" evidence="9">
    <location>
        <begin position="305"/>
        <end position="460"/>
    </location>
</feature>
<dbReference type="Proteomes" id="UP000676649">
    <property type="component" value="Chromosome"/>
</dbReference>
<dbReference type="SUPFAM" id="SSF53756">
    <property type="entry name" value="UDP-Glycosyltransferase/glycogen phosphorylase"/>
    <property type="match status" value="1"/>
</dbReference>
<keyword evidence="4" id="KW-0328">Glycosyltransferase</keyword>
<keyword evidence="6" id="KW-0677">Repeat</keyword>
<evidence type="ECO:0000313" key="11">
    <source>
        <dbReference type="Proteomes" id="UP000676649"/>
    </source>
</evidence>
<dbReference type="PANTHER" id="PTHR44366">
    <property type="entry name" value="UDP-N-ACETYLGLUCOSAMINE--PEPTIDE N-ACETYLGLUCOSAMINYLTRANSFERASE 110 KDA SUBUNIT"/>
    <property type="match status" value="1"/>
</dbReference>
<dbReference type="PROSITE" id="PS50005">
    <property type="entry name" value="TPR"/>
    <property type="match status" value="3"/>
</dbReference>
<dbReference type="SUPFAM" id="SSF48452">
    <property type="entry name" value="TPR-like"/>
    <property type="match status" value="1"/>
</dbReference>
<evidence type="ECO:0000256" key="5">
    <source>
        <dbReference type="ARBA" id="ARBA00022679"/>
    </source>
</evidence>
<feature type="repeat" description="TPR" evidence="8">
    <location>
        <begin position="91"/>
        <end position="124"/>
    </location>
</feature>
<dbReference type="AlphaFoldDB" id="A0A975ML24"/>
<feature type="domain" description="O-GlcNAc transferase C-terminal" evidence="9">
    <location>
        <begin position="469"/>
        <end position="653"/>
    </location>
</feature>
<keyword evidence="11" id="KW-1185">Reference proteome</keyword>
<dbReference type="Gene3D" id="3.40.50.11380">
    <property type="match status" value="1"/>
</dbReference>